<gene>
    <name evidence="3" type="ORF">GCM10022231_00650</name>
</gene>
<evidence type="ECO:0000256" key="2">
    <source>
        <dbReference type="SAM" id="SignalP"/>
    </source>
</evidence>
<accession>A0ABP7NI28</accession>
<feature type="region of interest" description="Disordered" evidence="1">
    <location>
        <begin position="36"/>
        <end position="90"/>
    </location>
</feature>
<dbReference type="Proteomes" id="UP001418444">
    <property type="component" value="Unassembled WGS sequence"/>
</dbReference>
<keyword evidence="2" id="KW-0732">Signal</keyword>
<evidence type="ECO:0000313" key="4">
    <source>
        <dbReference type="Proteomes" id="UP001418444"/>
    </source>
</evidence>
<evidence type="ECO:0000256" key="1">
    <source>
        <dbReference type="SAM" id="MobiDB-lite"/>
    </source>
</evidence>
<feature type="signal peptide" evidence="2">
    <location>
        <begin position="1"/>
        <end position="31"/>
    </location>
</feature>
<dbReference type="EMBL" id="BAAAZW010000001">
    <property type="protein sequence ID" value="GAA3947580.1"/>
    <property type="molecule type" value="Genomic_DNA"/>
</dbReference>
<keyword evidence="4" id="KW-1185">Reference proteome</keyword>
<evidence type="ECO:0008006" key="5">
    <source>
        <dbReference type="Google" id="ProtNLM"/>
    </source>
</evidence>
<organism evidence="3 4">
    <name type="scientific">Gordonia caeni</name>
    <dbReference type="NCBI Taxonomy" id="1007097"/>
    <lineage>
        <taxon>Bacteria</taxon>
        <taxon>Bacillati</taxon>
        <taxon>Actinomycetota</taxon>
        <taxon>Actinomycetes</taxon>
        <taxon>Mycobacteriales</taxon>
        <taxon>Gordoniaceae</taxon>
        <taxon>Gordonia</taxon>
    </lineage>
</organism>
<dbReference type="RefSeq" id="WP_344779423.1">
    <property type="nucleotide sequence ID" value="NZ_BAAAZW010000001.1"/>
</dbReference>
<proteinExistence type="predicted"/>
<feature type="compositionally biased region" description="Polar residues" evidence="1">
    <location>
        <begin position="62"/>
        <end position="76"/>
    </location>
</feature>
<protein>
    <recommendedName>
        <fullName evidence="5">Secreted protein</fullName>
    </recommendedName>
</protein>
<name>A0ABP7NI28_9ACTN</name>
<feature type="chain" id="PRO_5047323000" description="Secreted protein" evidence="2">
    <location>
        <begin position="32"/>
        <end position="155"/>
    </location>
</feature>
<comment type="caution">
    <text evidence="3">The sequence shown here is derived from an EMBL/GenBank/DDBJ whole genome shotgun (WGS) entry which is preliminary data.</text>
</comment>
<reference evidence="4" key="1">
    <citation type="journal article" date="2019" name="Int. J. Syst. Evol. Microbiol.">
        <title>The Global Catalogue of Microorganisms (GCM) 10K type strain sequencing project: providing services to taxonomists for standard genome sequencing and annotation.</title>
        <authorList>
            <consortium name="The Broad Institute Genomics Platform"/>
            <consortium name="The Broad Institute Genome Sequencing Center for Infectious Disease"/>
            <person name="Wu L."/>
            <person name="Ma J."/>
        </authorList>
    </citation>
    <scope>NUCLEOTIDE SEQUENCE [LARGE SCALE GENOMIC DNA]</scope>
    <source>
        <strain evidence="4">JCM 16923</strain>
    </source>
</reference>
<sequence length="155" mass="15562">MTSTSSTKPIRPTKLVAAALFACLVGLTATACGDAQEAPDATSAGATPPSDRSVPVIGGPSPASTAPDSGDDTSSTAKDDDECGVTGGPDGALHVRLISGDVTCETAMSIAKEYSPLIATGQPQTVSGWSCSPSEVPGELSRCTRNNQIFAFTVT</sequence>
<evidence type="ECO:0000313" key="3">
    <source>
        <dbReference type="EMBL" id="GAA3947580.1"/>
    </source>
</evidence>